<dbReference type="SUPFAM" id="SSF46934">
    <property type="entry name" value="UBA-like"/>
    <property type="match status" value="1"/>
</dbReference>
<protein>
    <submittedName>
        <fullName evidence="4">14640_t:CDS:1</fullName>
    </submittedName>
</protein>
<dbReference type="PANTHER" id="PTHR46535">
    <property type="entry name" value="NEDD4-BINDING PROTEIN 2"/>
    <property type="match status" value="1"/>
</dbReference>
<dbReference type="InterPro" id="IPR036063">
    <property type="entry name" value="Smr_dom_sf"/>
</dbReference>
<proteinExistence type="predicted"/>
<evidence type="ECO:0000256" key="1">
    <source>
        <dbReference type="SAM" id="MobiDB-lite"/>
    </source>
</evidence>
<dbReference type="PANTHER" id="PTHR46535:SF1">
    <property type="entry name" value="NEDD4-BINDING PROTEIN 2"/>
    <property type="match status" value="1"/>
</dbReference>
<accession>A0A9W4WV58</accession>
<keyword evidence="5" id="KW-1185">Reference proteome</keyword>
<sequence>MLAIKDGILPFREIDIIVSEEERQMKEARMQKYCPPLDSALVAAIFNDIKNFKDCCDIFEKLANEANLVLDATLALDAERSKNEMNSGNSSSSNYKSSNGGETGEGSMTSVENMIDYLSIGEDSGSICSDDYIPLDEEIKYLESSAINNTIDSPTEFLKSCFPMISEFIDTLLQESDDNVEAVLNMLLNEQDNSYFQTSSTPSSVTVNDPNDEDNFLISESRFKRRKKKRPRKPKRNIIIQNNTFRSYANVSSASSSPATSASSMSSPSSTSRWGTPSPLTSPTQSTNQWNNNLQDDLFDENLSQLVTVFPDHDFERLRNALVTSKGQFEIAMDMLLSPNNNVWNGNNEAIKLRSKDNTQTSQTPSFSNVVKDQNRSSLQIPIRFDFSSNRQKYKVYDVDDDELIDHEDRYDPGHCRMMAQDFMAKRGEAFRKALDSYQRSKGHRNGEGGISFHYSTEGRKFDTEMKKWNLRAARSLVRLNSEKRREENVLDLHGCSVNEALTIVKEKLNQWYSESGRTSLKPLKIITGLGKHSPNGVAKLPSAINKFLVKDNWNVKDYKGYLMVNGIKNIP</sequence>
<dbReference type="SMART" id="SM00463">
    <property type="entry name" value="SMR"/>
    <property type="match status" value="1"/>
</dbReference>
<feature type="domain" description="CUE" evidence="3">
    <location>
        <begin position="150"/>
        <end position="192"/>
    </location>
</feature>
<reference evidence="4" key="1">
    <citation type="submission" date="2022-08" db="EMBL/GenBank/DDBJ databases">
        <authorList>
            <person name="Kallberg Y."/>
            <person name="Tangrot J."/>
            <person name="Rosling A."/>
        </authorList>
    </citation>
    <scope>NUCLEOTIDE SEQUENCE</scope>
    <source>
        <strain evidence="4">Wild A</strain>
    </source>
</reference>
<dbReference type="InterPro" id="IPR009060">
    <property type="entry name" value="UBA-like_sf"/>
</dbReference>
<dbReference type="GO" id="GO:0043130">
    <property type="term" value="F:ubiquitin binding"/>
    <property type="evidence" value="ECO:0007669"/>
    <property type="project" value="InterPro"/>
</dbReference>
<dbReference type="GO" id="GO:0005634">
    <property type="term" value="C:nucleus"/>
    <property type="evidence" value="ECO:0007669"/>
    <property type="project" value="TreeGrafter"/>
</dbReference>
<feature type="compositionally biased region" description="Low complexity" evidence="1">
    <location>
        <begin position="84"/>
        <end position="100"/>
    </location>
</feature>
<dbReference type="Pfam" id="PF01713">
    <property type="entry name" value="Smr"/>
    <property type="match status" value="1"/>
</dbReference>
<feature type="compositionally biased region" description="Low complexity" evidence="1">
    <location>
        <begin position="251"/>
        <end position="287"/>
    </location>
</feature>
<evidence type="ECO:0000313" key="5">
    <source>
        <dbReference type="Proteomes" id="UP001153678"/>
    </source>
</evidence>
<dbReference type="InterPro" id="IPR013899">
    <property type="entry name" value="DUF1771"/>
</dbReference>
<evidence type="ECO:0000313" key="4">
    <source>
        <dbReference type="EMBL" id="CAI2174462.1"/>
    </source>
</evidence>
<organism evidence="4 5">
    <name type="scientific">Funneliformis geosporum</name>
    <dbReference type="NCBI Taxonomy" id="1117311"/>
    <lineage>
        <taxon>Eukaryota</taxon>
        <taxon>Fungi</taxon>
        <taxon>Fungi incertae sedis</taxon>
        <taxon>Mucoromycota</taxon>
        <taxon>Glomeromycotina</taxon>
        <taxon>Glomeromycetes</taxon>
        <taxon>Glomerales</taxon>
        <taxon>Glomeraceae</taxon>
        <taxon>Funneliformis</taxon>
    </lineage>
</organism>
<dbReference type="InterPro" id="IPR052772">
    <property type="entry name" value="Endo/PolyKinase_Domain-Protein"/>
</dbReference>
<gene>
    <name evidence="4" type="ORF">FWILDA_LOCUS6606</name>
</gene>
<evidence type="ECO:0000259" key="3">
    <source>
        <dbReference type="PROSITE" id="PS51140"/>
    </source>
</evidence>
<dbReference type="GO" id="GO:0004519">
    <property type="term" value="F:endonuclease activity"/>
    <property type="evidence" value="ECO:0007669"/>
    <property type="project" value="TreeGrafter"/>
</dbReference>
<dbReference type="CDD" id="cd14279">
    <property type="entry name" value="CUE"/>
    <property type="match status" value="1"/>
</dbReference>
<dbReference type="InterPro" id="IPR002625">
    <property type="entry name" value="Smr_dom"/>
</dbReference>
<dbReference type="Pfam" id="PF02845">
    <property type="entry name" value="CUE"/>
    <property type="match status" value="1"/>
</dbReference>
<dbReference type="Proteomes" id="UP001153678">
    <property type="component" value="Unassembled WGS sequence"/>
</dbReference>
<dbReference type="PROSITE" id="PS51140">
    <property type="entry name" value="CUE"/>
    <property type="match status" value="1"/>
</dbReference>
<feature type="domain" description="Smr" evidence="2">
    <location>
        <begin position="491"/>
        <end position="559"/>
    </location>
</feature>
<dbReference type="OrthoDB" id="3231855at2759"/>
<dbReference type="SMART" id="SM01162">
    <property type="entry name" value="DUF1771"/>
    <property type="match status" value="1"/>
</dbReference>
<dbReference type="InterPro" id="IPR003892">
    <property type="entry name" value="CUE"/>
</dbReference>
<dbReference type="SUPFAM" id="SSF160443">
    <property type="entry name" value="SMR domain-like"/>
    <property type="match status" value="1"/>
</dbReference>
<comment type="caution">
    <text evidence="4">The sequence shown here is derived from an EMBL/GenBank/DDBJ whole genome shotgun (WGS) entry which is preliminary data.</text>
</comment>
<dbReference type="PROSITE" id="PS50828">
    <property type="entry name" value="SMR"/>
    <property type="match status" value="1"/>
</dbReference>
<name>A0A9W4WV58_9GLOM</name>
<dbReference type="EMBL" id="CAMKVN010001213">
    <property type="protein sequence ID" value="CAI2174462.1"/>
    <property type="molecule type" value="Genomic_DNA"/>
</dbReference>
<feature type="region of interest" description="Disordered" evidence="1">
    <location>
        <begin position="251"/>
        <end position="292"/>
    </location>
</feature>
<evidence type="ECO:0000259" key="2">
    <source>
        <dbReference type="PROSITE" id="PS50828"/>
    </source>
</evidence>
<dbReference type="AlphaFoldDB" id="A0A9W4WV58"/>
<dbReference type="Gene3D" id="3.30.1370.110">
    <property type="match status" value="1"/>
</dbReference>
<feature type="region of interest" description="Disordered" evidence="1">
    <location>
        <begin position="81"/>
        <end position="108"/>
    </location>
</feature>